<reference evidence="1 2" key="1">
    <citation type="submission" date="2024-09" db="EMBL/GenBank/DDBJ databases">
        <authorList>
            <person name="Sun Q."/>
            <person name="Mori K."/>
        </authorList>
    </citation>
    <scope>NUCLEOTIDE SEQUENCE [LARGE SCALE GENOMIC DNA]</scope>
    <source>
        <strain evidence="1 2">KCTC 23315</strain>
    </source>
</reference>
<evidence type="ECO:0000313" key="1">
    <source>
        <dbReference type="EMBL" id="MFC0048576.1"/>
    </source>
</evidence>
<protein>
    <submittedName>
        <fullName evidence="1">Uncharacterized protein</fullName>
    </submittedName>
</protein>
<name>A0ABV6BCI3_9GAMM</name>
<keyword evidence="2" id="KW-1185">Reference proteome</keyword>
<proteinExistence type="predicted"/>
<accession>A0ABV6BCI3</accession>
<sequence length="367" mass="41470">MALHNDIFKDIQANKVNETFSPSDLKHTPLSDGRFLVGGNPYAESSINTAPANLAIHAYDTEVGNHVKKGSKPQYVAVKRGKYRLHCAESQLVSPIMSDDEVTGDDIISSTADEQYSFSGCTSVADYLVKYLAEQPFQLFFKKQRAKHPLKPAVGIRARLKAYFWPNLANDWFYTSQIIQDIVARFKAIEQQQHKYDCAENLLKLFAEICQWGGVRLPTISAEQLKFEVFSVLASLDKGEVPSQQFRLNSAFTKLYAIARPEIFVIFDSRVAAALTSIIDSNFQVLVQMPEWERYQQLGFVNGRGGSRPRLLSNPWPSGYQKWTAQIAANRLCLDMLQIINQQPTLYGALQPITLRELEAILFMEGY</sequence>
<evidence type="ECO:0000313" key="2">
    <source>
        <dbReference type="Proteomes" id="UP001589813"/>
    </source>
</evidence>
<comment type="caution">
    <text evidence="1">The sequence shown here is derived from an EMBL/GenBank/DDBJ whole genome shotgun (WGS) entry which is preliminary data.</text>
</comment>
<dbReference type="Proteomes" id="UP001589813">
    <property type="component" value="Unassembled WGS sequence"/>
</dbReference>
<dbReference type="EMBL" id="JBHLXP010000001">
    <property type="protein sequence ID" value="MFC0048576.1"/>
    <property type="molecule type" value="Genomic_DNA"/>
</dbReference>
<gene>
    <name evidence="1" type="ORF">ACFFJP_09775</name>
</gene>
<organism evidence="1 2">
    <name type="scientific">Rheinheimera tilapiae</name>
    <dbReference type="NCBI Taxonomy" id="875043"/>
    <lineage>
        <taxon>Bacteria</taxon>
        <taxon>Pseudomonadati</taxon>
        <taxon>Pseudomonadota</taxon>
        <taxon>Gammaproteobacteria</taxon>
        <taxon>Chromatiales</taxon>
        <taxon>Chromatiaceae</taxon>
        <taxon>Rheinheimera</taxon>
    </lineage>
</organism>
<dbReference type="RefSeq" id="WP_377242890.1">
    <property type="nucleotide sequence ID" value="NZ_JBHLXP010000001.1"/>
</dbReference>